<dbReference type="Pfam" id="PF00147">
    <property type="entry name" value="Fibrinogen_C"/>
    <property type="match status" value="1"/>
</dbReference>
<evidence type="ECO:0000256" key="2">
    <source>
        <dbReference type="SAM" id="SignalP"/>
    </source>
</evidence>
<evidence type="ECO:0000256" key="1">
    <source>
        <dbReference type="SAM" id="Coils"/>
    </source>
</evidence>
<protein>
    <submittedName>
        <fullName evidence="4">Angiopoietin-related protein 3</fullName>
    </submittedName>
</protein>
<dbReference type="InterPro" id="IPR036056">
    <property type="entry name" value="Fibrinogen-like_C"/>
</dbReference>
<dbReference type="PROSITE" id="PS51406">
    <property type="entry name" value="FIBRINOGEN_C_2"/>
    <property type="match status" value="1"/>
</dbReference>
<dbReference type="EMBL" id="GBXI01014249">
    <property type="protein sequence ID" value="JAD00043.1"/>
    <property type="molecule type" value="Transcribed_RNA"/>
</dbReference>
<dbReference type="Gene3D" id="3.90.215.10">
    <property type="entry name" value="Gamma Fibrinogen, chain A, domain 1"/>
    <property type="match status" value="1"/>
</dbReference>
<feature type="domain" description="Fibrinogen C-terminal" evidence="3">
    <location>
        <begin position="230"/>
        <end position="421"/>
    </location>
</feature>
<name>A0A0A1WNP7_ZEUCU</name>
<sequence length="456" mass="52207">MTVLGIYYVYLPFLILLCSNVARSADGESNVYTLVFGSGSTIADLHKQIKIVRERLKEHHQSLNNLQQNYANLQKRFINLEQTQKLQINDNLLSNLQKFIQTKLSAQSQELVQKQTNYKKTLQNILERQNKSIKDELKKFETKVQNELHKEDGAEKQLCGQTPIEFLKNLRNNKEEIKKLPPEANTILSDILNIIQNSVPVASNEVNWPSYETFLPYGDGKVVEINAKPAAGVEIANSCDDALKSAQDADEAVDSIFALNMTKYNLANMYGYCLNDPNGDSAWLVIQRRIDGELSFNRNWQEYKMGFGNLAGSFFIGLERLHKILRNSHAQLWIQLGTEYVESPYRIYNSFSIANEEDKYRLTSVFINDDTDDDLVDAIDCSFQTYDVKSNDNNCAKTMQGGWWYDEKSKELNCRPGNLNGNLEGVIWNEVEKVVYTHMAIRLTDPSIKVVIRQKD</sequence>
<keyword evidence="2" id="KW-0732">Signal</keyword>
<dbReference type="SMART" id="SM00186">
    <property type="entry name" value="FBG"/>
    <property type="match status" value="1"/>
</dbReference>
<dbReference type="SUPFAM" id="SSF56496">
    <property type="entry name" value="Fibrinogen C-terminal domain-like"/>
    <property type="match status" value="1"/>
</dbReference>
<dbReference type="InterPro" id="IPR014716">
    <property type="entry name" value="Fibrinogen_a/b/g_C_1"/>
</dbReference>
<feature type="chain" id="PRO_5001982461" evidence="2">
    <location>
        <begin position="28"/>
        <end position="456"/>
    </location>
</feature>
<gene>
    <name evidence="4" type="primary">ANGPTL3_0</name>
    <name evidence="4" type="ORF">g.41067</name>
</gene>
<dbReference type="PANTHER" id="PTHR19143">
    <property type="entry name" value="FIBRINOGEN/TENASCIN/ANGIOPOEITIN"/>
    <property type="match status" value="1"/>
</dbReference>
<dbReference type="Gene3D" id="4.10.530.10">
    <property type="entry name" value="Gamma-fibrinogen Carboxyl Terminal Fragment, domain 2"/>
    <property type="match status" value="1"/>
</dbReference>
<dbReference type="OrthoDB" id="7972392at2759"/>
<keyword evidence="1" id="KW-0175">Coiled coil</keyword>
<feature type="signal peptide" evidence="2">
    <location>
        <begin position="1"/>
        <end position="27"/>
    </location>
</feature>
<reference evidence="4" key="2">
    <citation type="journal article" date="2015" name="Gigascience">
        <title>Reconstructing a comprehensive transcriptome assembly of a white-pupal translocated strain of the pest fruit fly Bactrocera cucurbitae.</title>
        <authorList>
            <person name="Sim S.B."/>
            <person name="Calla B."/>
            <person name="Hall B."/>
            <person name="DeRego T."/>
            <person name="Geib S.M."/>
        </authorList>
    </citation>
    <scope>NUCLEOTIDE SEQUENCE</scope>
</reference>
<organism evidence="4">
    <name type="scientific">Zeugodacus cucurbitae</name>
    <name type="common">Melon fruit fly</name>
    <name type="synonym">Bactrocera cucurbitae</name>
    <dbReference type="NCBI Taxonomy" id="28588"/>
    <lineage>
        <taxon>Eukaryota</taxon>
        <taxon>Metazoa</taxon>
        <taxon>Ecdysozoa</taxon>
        <taxon>Arthropoda</taxon>
        <taxon>Hexapoda</taxon>
        <taxon>Insecta</taxon>
        <taxon>Pterygota</taxon>
        <taxon>Neoptera</taxon>
        <taxon>Endopterygota</taxon>
        <taxon>Diptera</taxon>
        <taxon>Brachycera</taxon>
        <taxon>Muscomorpha</taxon>
        <taxon>Tephritoidea</taxon>
        <taxon>Tephritidae</taxon>
        <taxon>Zeugodacus</taxon>
        <taxon>Zeugodacus</taxon>
    </lineage>
</organism>
<dbReference type="PANTHER" id="PTHR19143:SF444">
    <property type="entry name" value="PROTEIN SCABROUS"/>
    <property type="match status" value="1"/>
</dbReference>
<dbReference type="InterPro" id="IPR050373">
    <property type="entry name" value="Fibrinogen_C-term_domain"/>
</dbReference>
<dbReference type="AlphaFoldDB" id="A0A0A1WNP7"/>
<reference evidence="4" key="1">
    <citation type="submission" date="2014-11" db="EMBL/GenBank/DDBJ databases">
        <authorList>
            <person name="Geib S."/>
        </authorList>
    </citation>
    <scope>NUCLEOTIDE SEQUENCE</scope>
</reference>
<feature type="coiled-coil region" evidence="1">
    <location>
        <begin position="119"/>
        <end position="150"/>
    </location>
</feature>
<evidence type="ECO:0000259" key="3">
    <source>
        <dbReference type="PROSITE" id="PS51406"/>
    </source>
</evidence>
<feature type="coiled-coil region" evidence="1">
    <location>
        <begin position="49"/>
        <end position="83"/>
    </location>
</feature>
<evidence type="ECO:0000313" key="4">
    <source>
        <dbReference type="EMBL" id="JAD00043.1"/>
    </source>
</evidence>
<accession>A0A0A1WNP7</accession>
<dbReference type="GO" id="GO:0005615">
    <property type="term" value="C:extracellular space"/>
    <property type="evidence" value="ECO:0007669"/>
    <property type="project" value="TreeGrafter"/>
</dbReference>
<dbReference type="InterPro" id="IPR002181">
    <property type="entry name" value="Fibrinogen_a/b/g_C_dom"/>
</dbReference>
<proteinExistence type="predicted"/>